<reference evidence="1" key="1">
    <citation type="submission" date="2024-07" db="EMBL/GenBank/DDBJ databases">
        <title>Complete genome sequences of cellulolytic bacteria, Kitasatospora sp. CMC57 and Streptomyces sp. CMC78, isolated from Japanese agricultural soil.</title>
        <authorList>
            <person name="Hashimoto T."/>
            <person name="Ito M."/>
            <person name="Iwamoto M."/>
            <person name="Fukahori D."/>
            <person name="Shoda T."/>
            <person name="Sakoda M."/>
            <person name="Morohoshi T."/>
            <person name="Mitsuboshi M."/>
            <person name="Nishizawa T."/>
        </authorList>
    </citation>
    <scope>NUCLEOTIDE SEQUENCE</scope>
    <source>
        <strain evidence="1">CMC57</strain>
    </source>
</reference>
<protein>
    <submittedName>
        <fullName evidence="1">Uncharacterized protein</fullName>
    </submittedName>
</protein>
<gene>
    <name evidence="1" type="ORF">KCMC57_33750</name>
</gene>
<proteinExistence type="predicted"/>
<dbReference type="InterPro" id="IPR048142">
    <property type="entry name" value="QRL_CxxC_CxxC"/>
</dbReference>
<dbReference type="AlphaFoldDB" id="A0AB33JVB4"/>
<name>A0AB33JVB4_9ACTN</name>
<dbReference type="NCBIfam" id="NF041638">
    <property type="entry name" value="QRL_CxxC_CxxC"/>
    <property type="match status" value="1"/>
</dbReference>
<dbReference type="EMBL" id="AP035881">
    <property type="protein sequence ID" value="BFP47007.1"/>
    <property type="molecule type" value="Genomic_DNA"/>
</dbReference>
<organism evidence="1">
    <name type="scientific">Kitasatospora sp. CMC57</name>
    <dbReference type="NCBI Taxonomy" id="3231513"/>
    <lineage>
        <taxon>Bacteria</taxon>
        <taxon>Bacillati</taxon>
        <taxon>Actinomycetota</taxon>
        <taxon>Actinomycetes</taxon>
        <taxon>Kitasatosporales</taxon>
        <taxon>Streptomycetaceae</taxon>
        <taxon>Kitasatospora</taxon>
    </lineage>
</organism>
<accession>A0AB33JVB4</accession>
<sequence>MSRPKFFDPDGHRYGGIPTYPWRQAPEGYLTRRQLRARGLRPNGQDVAAQILWRSRFGGTALACLYRPELAAPVREMTPRRRAALDAANRARRMCPDCGRDAGYVLPRHLGTCIPCADGIPHAA</sequence>
<dbReference type="RefSeq" id="WP_407989384.1">
    <property type="nucleotide sequence ID" value="NZ_AP035881.2"/>
</dbReference>
<evidence type="ECO:0000313" key="1">
    <source>
        <dbReference type="EMBL" id="BFP47007.1"/>
    </source>
</evidence>